<dbReference type="SUPFAM" id="SSF56784">
    <property type="entry name" value="HAD-like"/>
    <property type="match status" value="1"/>
</dbReference>
<sequence length="151" mass="16399">MTTVIAPPRAAVAFDLEGGLIDVSGIHHLAHDASQFHRASLGCPANLTVLAAAHRALRDGKAVLVMTGGDRRLEQLVRVWLGQYGVPAAMVLMRCRGDYRPGAVVKRERLRAVHRQFPSLTVWSADPNVTRLSEPDGIDVVALPGYWGDTQ</sequence>
<dbReference type="EMBL" id="MN234216">
    <property type="protein sequence ID" value="QFG13207.1"/>
    <property type="molecule type" value="Genomic_DNA"/>
</dbReference>
<evidence type="ECO:0000313" key="2">
    <source>
        <dbReference type="Proteomes" id="UP000326486"/>
    </source>
</evidence>
<name>A0A5J6TTG9_9CAUD</name>
<dbReference type="InterPro" id="IPR036412">
    <property type="entry name" value="HAD-like_sf"/>
</dbReference>
<proteinExistence type="predicted"/>
<dbReference type="RefSeq" id="YP_010754483.1">
    <property type="nucleotide sequence ID" value="NC_073461.1"/>
</dbReference>
<organism evidence="1 2">
    <name type="scientific">Streptomyces phage Gilgamesh</name>
    <dbReference type="NCBI Taxonomy" id="2599890"/>
    <lineage>
        <taxon>Viruses</taxon>
        <taxon>Duplodnaviria</taxon>
        <taxon>Heunggongvirae</taxon>
        <taxon>Uroviricota</taxon>
        <taxon>Caudoviricetes</taxon>
        <taxon>Gilgameshvirus</taxon>
        <taxon>Gilgameshvirus gilgamesh</taxon>
    </lineage>
</organism>
<dbReference type="Gene3D" id="3.40.50.1000">
    <property type="entry name" value="HAD superfamily/HAD-like"/>
    <property type="match status" value="1"/>
</dbReference>
<evidence type="ECO:0000313" key="1">
    <source>
        <dbReference type="EMBL" id="QFG13207.1"/>
    </source>
</evidence>
<dbReference type="KEGG" id="vg:80019077"/>
<dbReference type="Proteomes" id="UP000326486">
    <property type="component" value="Segment"/>
</dbReference>
<reference evidence="1 2" key="1">
    <citation type="submission" date="2019-07" db="EMBL/GenBank/DDBJ databases">
        <authorList>
            <person name="Almisry A."/>
            <person name="Mousa M."/>
            <person name="Gordon L.L."/>
            <person name="Lee M."/>
            <person name="Mandava P."/>
            <person name="Moxley J.T."/>
            <person name="Shaffer C.D."/>
            <person name="Weston-Hafer K.A."/>
            <person name="Garlena R.A."/>
            <person name="Russell D.A."/>
            <person name="Pope W.H."/>
            <person name="Jacobs-Sera D."/>
            <person name="Hatfull G.F."/>
        </authorList>
    </citation>
    <scope>NUCLEOTIDE SEQUENCE [LARGE SCALE GENOMIC DNA]</scope>
</reference>
<protein>
    <submittedName>
        <fullName evidence="1">Phosphatase</fullName>
    </submittedName>
</protein>
<gene>
    <name evidence="1" type="primary">15</name>
    <name evidence="1" type="ORF">SEA_GILGAMESH_15</name>
</gene>
<dbReference type="GeneID" id="80019077"/>
<keyword evidence="2" id="KW-1185">Reference proteome</keyword>
<accession>A0A5J6TTG9</accession>
<dbReference type="InterPro" id="IPR023214">
    <property type="entry name" value="HAD_sf"/>
</dbReference>